<dbReference type="PROSITE" id="PS51257">
    <property type="entry name" value="PROKAR_LIPOPROTEIN"/>
    <property type="match status" value="1"/>
</dbReference>
<comment type="caution">
    <text evidence="3">The sequence shown here is derived from an EMBL/GenBank/DDBJ whole genome shotgun (WGS) entry which is preliminary data.</text>
</comment>
<feature type="signal peptide" evidence="1">
    <location>
        <begin position="1"/>
        <end position="18"/>
    </location>
</feature>
<dbReference type="InterPro" id="IPR054384">
    <property type="entry name" value="SecDF_P1_head"/>
</dbReference>
<proteinExistence type="predicted"/>
<keyword evidence="4" id="KW-1185">Reference proteome</keyword>
<sequence>MRLLPLLLLAFLLSACSAEVPGDATPAPVFTAGTPVELRVVTPGGGTTLLDKQGTSYEVGPVALVLDRFTKVGASFRPEVTGWVVDVALPSDLAEKFGKLTEEQVGKQVAIVADGVVQSAPEIQQPITGGEIQITGKFTKDDAEALAAALGGN</sequence>
<accession>A0ABS4PNJ9</accession>
<dbReference type="Gene3D" id="3.30.1360.200">
    <property type="match status" value="1"/>
</dbReference>
<dbReference type="EMBL" id="JAGGMS010000001">
    <property type="protein sequence ID" value="MBP2180982.1"/>
    <property type="molecule type" value="Genomic_DNA"/>
</dbReference>
<feature type="domain" description="SecDF P1 head subdomain" evidence="2">
    <location>
        <begin position="53"/>
        <end position="151"/>
    </location>
</feature>
<evidence type="ECO:0000313" key="3">
    <source>
        <dbReference type="EMBL" id="MBP2180982.1"/>
    </source>
</evidence>
<gene>
    <name evidence="3" type="ORF">JOM49_002508</name>
</gene>
<keyword evidence="1" id="KW-0732">Signal</keyword>
<protein>
    <submittedName>
        <fullName evidence="3">Preprotein translocase subunit SecD</fullName>
    </submittedName>
</protein>
<evidence type="ECO:0000256" key="1">
    <source>
        <dbReference type="SAM" id="SignalP"/>
    </source>
</evidence>
<reference evidence="3 4" key="1">
    <citation type="submission" date="2021-03" db="EMBL/GenBank/DDBJ databases">
        <title>Sequencing the genomes of 1000 actinobacteria strains.</title>
        <authorList>
            <person name="Klenk H.-P."/>
        </authorList>
    </citation>
    <scope>NUCLEOTIDE SEQUENCE [LARGE SCALE GENOMIC DNA]</scope>
    <source>
        <strain evidence="3 4">DSM 45510</strain>
    </source>
</reference>
<dbReference type="RefSeq" id="WP_209664460.1">
    <property type="nucleotide sequence ID" value="NZ_JAGGMS010000001.1"/>
</dbReference>
<name>A0ABS4PNJ9_9PSEU</name>
<organism evidence="3 4">
    <name type="scientific">Amycolatopsis magusensis</name>
    <dbReference type="NCBI Taxonomy" id="882444"/>
    <lineage>
        <taxon>Bacteria</taxon>
        <taxon>Bacillati</taxon>
        <taxon>Actinomycetota</taxon>
        <taxon>Actinomycetes</taxon>
        <taxon>Pseudonocardiales</taxon>
        <taxon>Pseudonocardiaceae</taxon>
        <taxon>Amycolatopsis</taxon>
    </lineage>
</organism>
<evidence type="ECO:0000259" key="2">
    <source>
        <dbReference type="Pfam" id="PF22599"/>
    </source>
</evidence>
<feature type="chain" id="PRO_5047133077" evidence="1">
    <location>
        <begin position="19"/>
        <end position="153"/>
    </location>
</feature>
<evidence type="ECO:0000313" key="4">
    <source>
        <dbReference type="Proteomes" id="UP000741013"/>
    </source>
</evidence>
<dbReference type="Pfam" id="PF22599">
    <property type="entry name" value="SecDF_P1_head"/>
    <property type="match status" value="1"/>
</dbReference>
<dbReference type="Proteomes" id="UP000741013">
    <property type="component" value="Unassembled WGS sequence"/>
</dbReference>